<dbReference type="OrthoDB" id="9801358at2"/>
<organism evidence="1 2">
    <name type="scientific">Alteribacillus persepolensis</name>
    <dbReference type="NCBI Taxonomy" id="568899"/>
    <lineage>
        <taxon>Bacteria</taxon>
        <taxon>Bacillati</taxon>
        <taxon>Bacillota</taxon>
        <taxon>Bacilli</taxon>
        <taxon>Bacillales</taxon>
        <taxon>Bacillaceae</taxon>
        <taxon>Alteribacillus</taxon>
    </lineage>
</organism>
<evidence type="ECO:0000313" key="2">
    <source>
        <dbReference type="Proteomes" id="UP000199163"/>
    </source>
</evidence>
<gene>
    <name evidence="1" type="ORF">SAMN05192534_11660</name>
</gene>
<name>A0A1G8GNQ1_9BACI</name>
<protein>
    <submittedName>
        <fullName evidence="1">Arsenical resistance operon trans-acting repressor ArsD</fullName>
    </submittedName>
</protein>
<dbReference type="AlphaFoldDB" id="A0A1G8GNQ1"/>
<keyword evidence="2" id="KW-1185">Reference proteome</keyword>
<proteinExistence type="predicted"/>
<dbReference type="InterPro" id="IPR010712">
    <property type="entry name" value="Arsenical-R_ArsD"/>
</dbReference>
<dbReference type="GO" id="GO:0003677">
    <property type="term" value="F:DNA binding"/>
    <property type="evidence" value="ECO:0007669"/>
    <property type="project" value="InterPro"/>
</dbReference>
<dbReference type="Gene3D" id="3.40.30.10">
    <property type="entry name" value="Glutaredoxin"/>
    <property type="match status" value="1"/>
</dbReference>
<reference evidence="1 2" key="1">
    <citation type="submission" date="2016-10" db="EMBL/GenBank/DDBJ databases">
        <authorList>
            <person name="de Groot N.N."/>
        </authorList>
    </citation>
    <scope>NUCLEOTIDE SEQUENCE [LARGE SCALE GENOMIC DNA]</scope>
    <source>
        <strain evidence="1 2">DSM 21632</strain>
    </source>
</reference>
<dbReference type="GO" id="GO:0045892">
    <property type="term" value="P:negative regulation of DNA-templated transcription"/>
    <property type="evidence" value="ECO:0007669"/>
    <property type="project" value="InterPro"/>
</dbReference>
<evidence type="ECO:0000313" key="1">
    <source>
        <dbReference type="EMBL" id="SDH96002.1"/>
    </source>
</evidence>
<dbReference type="GO" id="GO:0046685">
    <property type="term" value="P:response to arsenic-containing substance"/>
    <property type="evidence" value="ECO:0007669"/>
    <property type="project" value="InterPro"/>
</dbReference>
<dbReference type="STRING" id="568899.SAMN05192534_11660"/>
<dbReference type="Proteomes" id="UP000199163">
    <property type="component" value="Unassembled WGS sequence"/>
</dbReference>
<accession>A0A1G8GNQ1</accession>
<dbReference type="EMBL" id="FNDK01000016">
    <property type="protein sequence ID" value="SDH96002.1"/>
    <property type="molecule type" value="Genomic_DNA"/>
</dbReference>
<dbReference type="Pfam" id="PF06953">
    <property type="entry name" value="ArsD"/>
    <property type="match status" value="1"/>
</dbReference>
<dbReference type="NCBIfam" id="NF033727">
    <property type="entry name" value="chaperon_ArsD"/>
    <property type="match status" value="1"/>
</dbReference>
<dbReference type="RefSeq" id="WP_091274537.1">
    <property type="nucleotide sequence ID" value="NZ_FNDK01000016.1"/>
</dbReference>
<sequence>MTLKIFDPALCCPTGVCGPDVDPELTRIASDLHVLKSNGFAVERYNLAQEPDPFIQHKQVERLMNEQGTDVLPVTLLDEEVVKSGDYPSREELSHWLDISSNILEKGSKPSKADITIR</sequence>